<protein>
    <submittedName>
        <fullName evidence="2">Uncharacterized protein</fullName>
    </submittedName>
</protein>
<dbReference type="EnsemblMetazoa" id="OVOC5590.1">
    <property type="protein sequence ID" value="OVOC5590.1"/>
    <property type="gene ID" value="WBGene00242399"/>
</dbReference>
<accession>A0A8R1TUU0</accession>
<dbReference type="EMBL" id="CMVM020000161">
    <property type="status" value="NOT_ANNOTATED_CDS"/>
    <property type="molecule type" value="Genomic_DNA"/>
</dbReference>
<feature type="compositionally biased region" description="Low complexity" evidence="1">
    <location>
        <begin position="133"/>
        <end position="164"/>
    </location>
</feature>
<proteinExistence type="predicted"/>
<reference evidence="3" key="1">
    <citation type="submission" date="2013-10" db="EMBL/GenBank/DDBJ databases">
        <title>Genome sequencing of Onchocerca volvulus.</title>
        <authorList>
            <person name="Cotton J."/>
            <person name="Tsai J."/>
            <person name="Stanley E."/>
            <person name="Tracey A."/>
            <person name="Holroyd N."/>
            <person name="Lustigman S."/>
            <person name="Berriman M."/>
        </authorList>
    </citation>
    <scope>NUCLEOTIDE SEQUENCE</scope>
</reference>
<feature type="compositionally biased region" description="Polar residues" evidence="1">
    <location>
        <begin position="37"/>
        <end position="53"/>
    </location>
</feature>
<name>A0A8R1TUU0_ONCVO</name>
<dbReference type="Proteomes" id="UP000024404">
    <property type="component" value="Unassembled WGS sequence"/>
</dbReference>
<evidence type="ECO:0000256" key="1">
    <source>
        <dbReference type="SAM" id="MobiDB-lite"/>
    </source>
</evidence>
<keyword evidence="3" id="KW-1185">Reference proteome</keyword>
<reference evidence="2" key="2">
    <citation type="submission" date="2022-06" db="UniProtKB">
        <authorList>
            <consortium name="EnsemblMetazoa"/>
        </authorList>
    </citation>
    <scope>IDENTIFICATION</scope>
</reference>
<feature type="compositionally biased region" description="Basic and acidic residues" evidence="1">
    <location>
        <begin position="213"/>
        <end position="222"/>
    </location>
</feature>
<feature type="region of interest" description="Disordered" evidence="1">
    <location>
        <begin position="642"/>
        <end position="662"/>
    </location>
</feature>
<dbReference type="AlphaFoldDB" id="A0A8R1TUU0"/>
<feature type="compositionally biased region" description="Polar residues" evidence="1">
    <location>
        <begin position="650"/>
        <end position="662"/>
    </location>
</feature>
<feature type="compositionally biased region" description="Gly residues" evidence="1">
    <location>
        <begin position="382"/>
        <end position="407"/>
    </location>
</feature>
<feature type="region of interest" description="Disordered" evidence="1">
    <location>
        <begin position="465"/>
        <end position="484"/>
    </location>
</feature>
<sequence length="703" mass="77823">MIVENSNIEHECNLLNRHELSRSQKYELQRFIDQNSHLLRSPSSQGTGDSSTWAKDKEGERSNAYQHSDGTLSALSVSPNRGRKEVKWSDDVSQLAPTIRRTSSLSPNWSTPSNHLKNSNSFDDFYNLYNSYNSNKNKNNNSYDSNKNTSDNRNNNDNINTMSSYGSTGYMNRGRDNQFSTNSPTNNYQSYGKHPDDYNRYETARSRSHASQRQREEDERSRFFGYGDRPGSGVEFMPTKWHGGEASIFKIITIRKKIITDPGHLPRSLKPRRLYYSPIGDGVVAADGVELKRVPKDLSPKITVIHNRTLDRGEPGHAGYNIYTRTMTHESLNLGNDGSDMGGSGRDSRLTGGISPGSDLYGQQSGTSPGMSYGGREPDYKGGAGGTGEQRPGSGGGYATRSGGGNTPFGHGKDYSSDAGSGGTGYPGGRSFYTNSTRGQGVPKGYDIESPKPGVDGYGTGMRGVDSYGSGPRGSDLYGTKSPNYRYHSPTSTYPYSSAYHDLHNTHGFTQSDPFLSASRGRSQSVDLLNGPDNYGDYGFKNNGRLSDGPTVHESVKTERYHKFDVTKDYLITNPRELIHQYATTTPISILEIPETSSRTVKKMYSSTTEEKYVPYPPYKGSSAAVHPNNFARQIRNEGLTESQREANRHQNPLTSDSPEVTQKISEIRRETSRTAPTNKEIDNLTEKMMSNLQSGQAIPLHY</sequence>
<feature type="compositionally biased region" description="Polar residues" evidence="1">
    <location>
        <begin position="177"/>
        <end position="190"/>
    </location>
</feature>
<feature type="compositionally biased region" description="Polar residues" evidence="1">
    <location>
        <begin position="361"/>
        <end position="370"/>
    </location>
</feature>
<feature type="compositionally biased region" description="Basic and acidic residues" evidence="1">
    <location>
        <begin position="193"/>
        <end position="205"/>
    </location>
</feature>
<feature type="region of interest" description="Disordered" evidence="1">
    <location>
        <begin position="133"/>
        <end position="226"/>
    </location>
</feature>
<organism evidence="2 3">
    <name type="scientific">Onchocerca volvulus</name>
    <dbReference type="NCBI Taxonomy" id="6282"/>
    <lineage>
        <taxon>Eukaryota</taxon>
        <taxon>Metazoa</taxon>
        <taxon>Ecdysozoa</taxon>
        <taxon>Nematoda</taxon>
        <taxon>Chromadorea</taxon>
        <taxon>Rhabditida</taxon>
        <taxon>Spirurina</taxon>
        <taxon>Spiruromorpha</taxon>
        <taxon>Filarioidea</taxon>
        <taxon>Onchocercidae</taxon>
        <taxon>Onchocerca</taxon>
    </lineage>
</organism>
<evidence type="ECO:0000313" key="2">
    <source>
        <dbReference type="EnsemblMetazoa" id="OVOC5590.1"/>
    </source>
</evidence>
<evidence type="ECO:0000313" key="3">
    <source>
        <dbReference type="Proteomes" id="UP000024404"/>
    </source>
</evidence>
<feature type="region of interest" description="Disordered" evidence="1">
    <location>
        <begin position="37"/>
        <end position="92"/>
    </location>
</feature>
<feature type="region of interest" description="Disordered" evidence="1">
    <location>
        <begin position="331"/>
        <end position="455"/>
    </location>
</feature>
<feature type="compositionally biased region" description="Polar residues" evidence="1">
    <location>
        <begin position="63"/>
        <end position="79"/>
    </location>
</feature>